<dbReference type="SMART" id="SM00184">
    <property type="entry name" value="RING"/>
    <property type="match status" value="1"/>
</dbReference>
<feature type="repeat" description="ANK" evidence="6">
    <location>
        <begin position="286"/>
        <end position="319"/>
    </location>
</feature>
<dbReference type="PANTHER" id="PTHR24173">
    <property type="entry name" value="ANKYRIN REPEAT CONTAINING"/>
    <property type="match status" value="1"/>
</dbReference>
<evidence type="ECO:0000256" key="8">
    <source>
        <dbReference type="SAM" id="MobiDB-lite"/>
    </source>
</evidence>
<evidence type="ECO:0000256" key="4">
    <source>
        <dbReference type="ARBA" id="ARBA00022833"/>
    </source>
</evidence>
<evidence type="ECO:0000256" key="6">
    <source>
        <dbReference type="PROSITE-ProRule" id="PRU00023"/>
    </source>
</evidence>
<dbReference type="InterPro" id="IPR017455">
    <property type="entry name" value="Znf_FYVE-rel"/>
</dbReference>
<dbReference type="SUPFAM" id="SSF48403">
    <property type="entry name" value="Ankyrin repeat"/>
    <property type="match status" value="1"/>
</dbReference>
<dbReference type="SMART" id="SM00064">
    <property type="entry name" value="FYVE"/>
    <property type="match status" value="1"/>
</dbReference>
<evidence type="ECO:0000256" key="2">
    <source>
        <dbReference type="ARBA" id="ARBA00022737"/>
    </source>
</evidence>
<dbReference type="InterPro" id="IPR001841">
    <property type="entry name" value="Znf_RING"/>
</dbReference>
<dbReference type="InterPro" id="IPR013083">
    <property type="entry name" value="Znf_RING/FYVE/PHD"/>
</dbReference>
<dbReference type="PANTHER" id="PTHR24173:SF74">
    <property type="entry name" value="ANKYRIN REPEAT DOMAIN-CONTAINING PROTEIN 16"/>
    <property type="match status" value="1"/>
</dbReference>
<evidence type="ECO:0000256" key="7">
    <source>
        <dbReference type="PROSITE-ProRule" id="PRU00175"/>
    </source>
</evidence>
<dbReference type="PROSITE" id="PS50297">
    <property type="entry name" value="ANK_REP_REGION"/>
    <property type="match status" value="2"/>
</dbReference>
<feature type="domain" description="FYVE-type" evidence="10">
    <location>
        <begin position="631"/>
        <end position="696"/>
    </location>
</feature>
<dbReference type="Pfam" id="PF13639">
    <property type="entry name" value="zf-RING_2"/>
    <property type="match status" value="1"/>
</dbReference>
<dbReference type="InterPro" id="IPR002110">
    <property type="entry name" value="Ankyrin_rpt"/>
</dbReference>
<dbReference type="InterPro" id="IPR000306">
    <property type="entry name" value="Znf_FYVE"/>
</dbReference>
<dbReference type="SUPFAM" id="SSF57850">
    <property type="entry name" value="RING/U-box"/>
    <property type="match status" value="1"/>
</dbReference>
<name>A0ABR2WLC9_9FUNG</name>
<keyword evidence="1" id="KW-0479">Metal-binding</keyword>
<dbReference type="SUPFAM" id="SSF57903">
    <property type="entry name" value="FYVE/PHD zinc finger"/>
    <property type="match status" value="1"/>
</dbReference>
<dbReference type="Pfam" id="PF12796">
    <property type="entry name" value="Ank_2"/>
    <property type="match status" value="1"/>
</dbReference>
<feature type="compositionally biased region" description="Polar residues" evidence="8">
    <location>
        <begin position="88"/>
        <end position="101"/>
    </location>
</feature>
<evidence type="ECO:0000256" key="3">
    <source>
        <dbReference type="ARBA" id="ARBA00022771"/>
    </source>
</evidence>
<organism evidence="11 12">
    <name type="scientific">Basidiobolus ranarum</name>
    <dbReference type="NCBI Taxonomy" id="34480"/>
    <lineage>
        <taxon>Eukaryota</taxon>
        <taxon>Fungi</taxon>
        <taxon>Fungi incertae sedis</taxon>
        <taxon>Zoopagomycota</taxon>
        <taxon>Entomophthoromycotina</taxon>
        <taxon>Basidiobolomycetes</taxon>
        <taxon>Basidiobolales</taxon>
        <taxon>Basidiobolaceae</taxon>
        <taxon>Basidiobolus</taxon>
    </lineage>
</organism>
<feature type="compositionally biased region" description="Low complexity" evidence="8">
    <location>
        <begin position="109"/>
        <end position="118"/>
    </location>
</feature>
<evidence type="ECO:0000313" key="12">
    <source>
        <dbReference type="Proteomes" id="UP001479436"/>
    </source>
</evidence>
<evidence type="ECO:0000259" key="10">
    <source>
        <dbReference type="PROSITE" id="PS50178"/>
    </source>
</evidence>
<dbReference type="SMART" id="SM00248">
    <property type="entry name" value="ANK"/>
    <property type="match status" value="4"/>
</dbReference>
<feature type="repeat" description="ANK" evidence="6">
    <location>
        <begin position="219"/>
        <end position="251"/>
    </location>
</feature>
<keyword evidence="5 6" id="KW-0040">ANK repeat</keyword>
<evidence type="ECO:0000256" key="1">
    <source>
        <dbReference type="ARBA" id="ARBA00022723"/>
    </source>
</evidence>
<comment type="caution">
    <text evidence="11">The sequence shown here is derived from an EMBL/GenBank/DDBJ whole genome shotgun (WGS) entry which is preliminary data.</text>
</comment>
<sequence>MDTNSSSTASTAPHDENSTSSDSVSADSKHSTHPDSFDSSLNDNAHPIAESSLTSNTHFNSDEFPVDLKPNSEEGNVWSTLVKEEDSSLTQEPSQDSTTLPTGDLNLPSSQSISRSTSNNLPETSLQSDSFATVSHMNTPTIKISPSFYTAAECGNGNALFEILNALVQETGYSPQDIINTPSSSTGLTVLHYAASRGHVILIEYLLDSGAEVDLTDREGETALLKAAYSGHLDVVKCLVGNYAVVHQQDKDGWTALHNACSGGHLEVVKWLLKNTAVDVNVRSKMNHTPLMNAASRGYLEIIIYLLDEADADSSIRNDFGEKAYDVAAARTEAQICEILDDNEKEAQDDYDTVRDHLTVLIILNENQRSPQTLLSRLASPRFSIGTLSEIGVHPWTLVNGSPTSKETIQLPFSNSETGLEEEWFWLTDWQIDLGHTKVDPEEGWQYAYSFDAPESKWYRSPPDAGLGSSWVRRRRWIRVMKRKLDVYNMHIDLPSPSQNKNVISAPIQLGEPSSSANRPSAIAIQLSNHFDCRADTNLSEHQTSRSLQASDRGSLPRSNTENAQQRFSTPTSRTRSNTMPSINRTRAPQTPDSSSSNTNTTAGVPSLSLRAANSSSTPLSPLSPSLWESDDEASDCRQCGRRFMLFFRRHHCRRCGLVFCDRCTSSRFPFLNPASIGDTTVAYQRACDTCFALLNSLPKNSSQLVTSSLMSRSNSQASLMNECPVCFTSLQNTFMSREAQERHVKECLEKREFNSSPKGPRYLVFKLKEDSNLLGQECPICFEEFEQGETLARLTCLCIFHRECIDSWFDRGKQCPFHSG</sequence>
<dbReference type="Proteomes" id="UP001479436">
    <property type="component" value="Unassembled WGS sequence"/>
</dbReference>
<protein>
    <submittedName>
        <fullName evidence="11">Uncharacterized protein</fullName>
    </submittedName>
</protein>
<dbReference type="Gene3D" id="1.25.40.20">
    <property type="entry name" value="Ankyrin repeat-containing domain"/>
    <property type="match status" value="1"/>
</dbReference>
<feature type="domain" description="RING-type" evidence="9">
    <location>
        <begin position="779"/>
        <end position="820"/>
    </location>
</feature>
<feature type="compositionally biased region" description="Low complexity" evidence="8">
    <location>
        <begin position="615"/>
        <end position="627"/>
    </location>
</feature>
<dbReference type="Gene3D" id="3.30.40.10">
    <property type="entry name" value="Zinc/RING finger domain, C3HC4 (zinc finger)"/>
    <property type="match status" value="2"/>
</dbReference>
<proteinExistence type="predicted"/>
<feature type="region of interest" description="Disordered" evidence="8">
    <location>
        <begin position="539"/>
        <end position="632"/>
    </location>
</feature>
<evidence type="ECO:0000313" key="11">
    <source>
        <dbReference type="EMBL" id="KAK9762295.1"/>
    </source>
</evidence>
<dbReference type="Pfam" id="PF01363">
    <property type="entry name" value="FYVE"/>
    <property type="match status" value="1"/>
</dbReference>
<accession>A0ABR2WLC9</accession>
<feature type="repeat" description="ANK" evidence="6">
    <location>
        <begin position="186"/>
        <end position="218"/>
    </location>
</feature>
<evidence type="ECO:0000259" key="9">
    <source>
        <dbReference type="PROSITE" id="PS50089"/>
    </source>
</evidence>
<feature type="compositionally biased region" description="Basic and acidic residues" evidence="8">
    <location>
        <begin position="27"/>
        <end position="36"/>
    </location>
</feature>
<keyword evidence="2" id="KW-0677">Repeat</keyword>
<dbReference type="PROSITE" id="PS50178">
    <property type="entry name" value="ZF_FYVE"/>
    <property type="match status" value="1"/>
</dbReference>
<feature type="repeat" description="ANK" evidence="6">
    <location>
        <begin position="252"/>
        <end position="277"/>
    </location>
</feature>
<dbReference type="PROSITE" id="PS50088">
    <property type="entry name" value="ANK_REPEAT"/>
    <property type="match status" value="4"/>
</dbReference>
<dbReference type="InterPro" id="IPR011011">
    <property type="entry name" value="Znf_FYVE_PHD"/>
</dbReference>
<keyword evidence="4" id="KW-0862">Zinc</keyword>
<keyword evidence="12" id="KW-1185">Reference proteome</keyword>
<gene>
    <name evidence="11" type="ORF">K7432_012118</name>
</gene>
<dbReference type="EMBL" id="JASJQH010001014">
    <property type="protein sequence ID" value="KAK9762295.1"/>
    <property type="molecule type" value="Genomic_DNA"/>
</dbReference>
<feature type="region of interest" description="Disordered" evidence="8">
    <location>
        <begin position="1"/>
        <end position="127"/>
    </location>
</feature>
<keyword evidence="3 7" id="KW-0863">Zinc-finger</keyword>
<feature type="compositionally biased region" description="Polar residues" evidence="8">
    <location>
        <begin position="539"/>
        <end position="593"/>
    </location>
</feature>
<feature type="compositionally biased region" description="Polar residues" evidence="8">
    <location>
        <begin position="1"/>
        <end position="11"/>
    </location>
</feature>
<dbReference type="PROSITE" id="PS50089">
    <property type="entry name" value="ZF_RING_2"/>
    <property type="match status" value="1"/>
</dbReference>
<dbReference type="CDD" id="cd16489">
    <property type="entry name" value="mRING-CH-C4HC2H_ZNRF"/>
    <property type="match status" value="1"/>
</dbReference>
<reference evidence="11 12" key="1">
    <citation type="submission" date="2023-04" db="EMBL/GenBank/DDBJ databases">
        <title>Genome of Basidiobolus ranarum AG-B5.</title>
        <authorList>
            <person name="Stajich J.E."/>
            <person name="Carter-House D."/>
            <person name="Gryganskyi A."/>
        </authorList>
    </citation>
    <scope>NUCLEOTIDE SEQUENCE [LARGE SCALE GENOMIC DNA]</scope>
    <source>
        <strain evidence="11 12">AG-B5</strain>
    </source>
</reference>
<evidence type="ECO:0000256" key="5">
    <source>
        <dbReference type="ARBA" id="ARBA00023043"/>
    </source>
</evidence>
<dbReference type="InterPro" id="IPR036770">
    <property type="entry name" value="Ankyrin_rpt-contain_sf"/>
</dbReference>
<dbReference type="Pfam" id="PF13637">
    <property type="entry name" value="Ank_4"/>
    <property type="match status" value="1"/>
</dbReference>